<evidence type="ECO:0000313" key="2">
    <source>
        <dbReference type="EMBL" id="WFC99025.1"/>
    </source>
</evidence>
<sequence length="193" mass="21830">MAESNKKFDKGARIRNGYIAAAAKDREFHESNIMRLRAELPEAEQAEKHLKQALEDAEIVGAWFEQQKRSSPLFAQLELRQSMMRTQREIADTLAGELHTIGKMLEKIKKDSSTEELESVQNAFQIWLGRSFDENDNERVATLDEKINAVISSHHDLSEEDLEIVINEDPLALLDGAPDYSGQDRPSPPPACK</sequence>
<evidence type="ECO:0000313" key="3">
    <source>
        <dbReference type="Proteomes" id="UP001219567"/>
    </source>
</evidence>
<reference evidence="2 3" key="1">
    <citation type="submission" date="2023-03" db="EMBL/GenBank/DDBJ databases">
        <title>Mating type loci evolution in Malassezia.</title>
        <authorList>
            <person name="Coelho M.A."/>
        </authorList>
    </citation>
    <scope>NUCLEOTIDE SEQUENCE [LARGE SCALE GENOMIC DNA]</scope>
    <source>
        <strain evidence="2 3">CBS 9725</strain>
    </source>
</reference>
<name>A0AAJ6CH75_9BASI</name>
<dbReference type="AlphaFoldDB" id="A0AAJ6CH75"/>
<protein>
    <submittedName>
        <fullName evidence="2">Uncharacterized protein</fullName>
    </submittedName>
</protein>
<accession>A0AAJ6CH75</accession>
<organism evidence="2 3">
    <name type="scientific">Malassezia yamatoensis</name>
    <dbReference type="NCBI Taxonomy" id="253288"/>
    <lineage>
        <taxon>Eukaryota</taxon>
        <taxon>Fungi</taxon>
        <taxon>Dikarya</taxon>
        <taxon>Basidiomycota</taxon>
        <taxon>Ustilaginomycotina</taxon>
        <taxon>Malasseziomycetes</taxon>
        <taxon>Malasseziales</taxon>
        <taxon>Malasseziaceae</taxon>
        <taxon>Malassezia</taxon>
    </lineage>
</organism>
<dbReference type="Proteomes" id="UP001219567">
    <property type="component" value="Chromosome 2"/>
</dbReference>
<evidence type="ECO:0000256" key="1">
    <source>
        <dbReference type="SAM" id="Coils"/>
    </source>
</evidence>
<feature type="coiled-coil region" evidence="1">
    <location>
        <begin position="19"/>
        <end position="60"/>
    </location>
</feature>
<keyword evidence="3" id="KW-1185">Reference proteome</keyword>
<gene>
    <name evidence="2" type="ORF">MYAM1_001760</name>
</gene>
<proteinExistence type="predicted"/>
<keyword evidence="1" id="KW-0175">Coiled coil</keyword>
<dbReference type="EMBL" id="CP119944">
    <property type="protein sequence ID" value="WFC99025.1"/>
    <property type="molecule type" value="Genomic_DNA"/>
</dbReference>